<evidence type="ECO:0000313" key="3">
    <source>
        <dbReference type="Proteomes" id="UP001345963"/>
    </source>
</evidence>
<keyword evidence="3" id="KW-1185">Reference proteome</keyword>
<evidence type="ECO:0000313" key="2">
    <source>
        <dbReference type="EMBL" id="MED6259324.1"/>
    </source>
</evidence>
<feature type="region of interest" description="Disordered" evidence="1">
    <location>
        <begin position="1"/>
        <end position="28"/>
    </location>
</feature>
<accession>A0ABU7C9N2</accession>
<dbReference type="Proteomes" id="UP001345963">
    <property type="component" value="Unassembled WGS sequence"/>
</dbReference>
<reference evidence="2 3" key="1">
    <citation type="submission" date="2021-07" db="EMBL/GenBank/DDBJ databases">
        <authorList>
            <person name="Palmer J.M."/>
        </authorList>
    </citation>
    <scope>NUCLEOTIDE SEQUENCE [LARGE SCALE GENOMIC DNA]</scope>
    <source>
        <strain evidence="2 3">AT_MEX2019</strain>
        <tissue evidence="2">Muscle</tissue>
    </source>
</reference>
<comment type="caution">
    <text evidence="2">The sequence shown here is derived from an EMBL/GenBank/DDBJ whole genome shotgun (WGS) entry which is preliminary data.</text>
</comment>
<dbReference type="EMBL" id="JAHUTI010083136">
    <property type="protein sequence ID" value="MED6259324.1"/>
    <property type="molecule type" value="Genomic_DNA"/>
</dbReference>
<protein>
    <submittedName>
        <fullName evidence="2">Uncharacterized protein</fullName>
    </submittedName>
</protein>
<gene>
    <name evidence="2" type="ORF">ATANTOWER_020905</name>
</gene>
<name>A0ABU7C9N2_9TELE</name>
<proteinExistence type="predicted"/>
<sequence>MTQNSTEGEISADPRGCPVTDAQSINKSNPKFIKERRVKITSFAPPERRTSVGLLWLGAGLHESSKLCDKMLQSPHLRLLRWEEDSGVPGVVSVMQCGYSQRFGPQSSSPSVCRDPFAPVVICGGAAHIRLN</sequence>
<organism evidence="2 3">
    <name type="scientific">Ataeniobius toweri</name>
    <dbReference type="NCBI Taxonomy" id="208326"/>
    <lineage>
        <taxon>Eukaryota</taxon>
        <taxon>Metazoa</taxon>
        <taxon>Chordata</taxon>
        <taxon>Craniata</taxon>
        <taxon>Vertebrata</taxon>
        <taxon>Euteleostomi</taxon>
        <taxon>Actinopterygii</taxon>
        <taxon>Neopterygii</taxon>
        <taxon>Teleostei</taxon>
        <taxon>Neoteleostei</taxon>
        <taxon>Acanthomorphata</taxon>
        <taxon>Ovalentaria</taxon>
        <taxon>Atherinomorphae</taxon>
        <taxon>Cyprinodontiformes</taxon>
        <taxon>Goodeidae</taxon>
        <taxon>Ataeniobius</taxon>
    </lineage>
</organism>
<evidence type="ECO:0000256" key="1">
    <source>
        <dbReference type="SAM" id="MobiDB-lite"/>
    </source>
</evidence>